<feature type="transmembrane region" description="Helical" evidence="2">
    <location>
        <begin position="161"/>
        <end position="185"/>
    </location>
</feature>
<dbReference type="GeneID" id="78821654"/>
<evidence type="ECO:0000256" key="1">
    <source>
        <dbReference type="SAM" id="MobiDB-lite"/>
    </source>
</evidence>
<feature type="transmembrane region" description="Helical" evidence="2">
    <location>
        <begin position="91"/>
        <end position="112"/>
    </location>
</feature>
<sequence length="271" mass="27314">MGAGTGASGNADGDAAFGGSGAPPTAERGRGDRLSVGVAAHVREFLREPVHVVLLLALPPLVVEGYGRAMASFPALPHLTAVPATLGRVNGAVFAAAFLAGLIGLFQVVSAVQADGRLAVCGFSRADLFVSRLGTVLAVSACSAAVTFAALWWRVDVAAPTAAFGALVLAALTYGLIGVLVGTLLPRELEGSLVLVFLADFDDFLASGVVDVDSPAVNLLPLHYPHALFRAAVLDGSVPTGDVLAGLAYLAVLFVAVLGAYVRLASGGEGA</sequence>
<evidence type="ECO:0000313" key="4">
    <source>
        <dbReference type="Proteomes" id="UP001596432"/>
    </source>
</evidence>
<keyword evidence="2" id="KW-0812">Transmembrane</keyword>
<name>A0ABD5Y6N5_9EURY</name>
<keyword evidence="2" id="KW-1133">Transmembrane helix</keyword>
<gene>
    <name evidence="3" type="ORF">ACFQMA_16070</name>
</gene>
<protein>
    <recommendedName>
        <fullName evidence="5">ABC-2 type transport system permease protein</fullName>
    </recommendedName>
</protein>
<feature type="transmembrane region" description="Helical" evidence="2">
    <location>
        <begin position="243"/>
        <end position="262"/>
    </location>
</feature>
<dbReference type="AlphaFoldDB" id="A0ABD5Y6N5"/>
<evidence type="ECO:0000313" key="3">
    <source>
        <dbReference type="EMBL" id="MFC7141341.1"/>
    </source>
</evidence>
<evidence type="ECO:0000256" key="2">
    <source>
        <dbReference type="SAM" id="Phobius"/>
    </source>
</evidence>
<comment type="caution">
    <text evidence="3">The sequence shown here is derived from an EMBL/GenBank/DDBJ whole genome shotgun (WGS) entry which is preliminary data.</text>
</comment>
<dbReference type="RefSeq" id="WP_274322427.1">
    <property type="nucleotide sequence ID" value="NZ_CP118158.1"/>
</dbReference>
<evidence type="ECO:0008006" key="5">
    <source>
        <dbReference type="Google" id="ProtNLM"/>
    </source>
</evidence>
<dbReference type="Proteomes" id="UP001596432">
    <property type="component" value="Unassembled WGS sequence"/>
</dbReference>
<reference evidence="3 4" key="1">
    <citation type="journal article" date="2019" name="Int. J. Syst. Evol. Microbiol.">
        <title>The Global Catalogue of Microorganisms (GCM) 10K type strain sequencing project: providing services to taxonomists for standard genome sequencing and annotation.</title>
        <authorList>
            <consortium name="The Broad Institute Genomics Platform"/>
            <consortium name="The Broad Institute Genome Sequencing Center for Infectious Disease"/>
            <person name="Wu L."/>
            <person name="Ma J."/>
        </authorList>
    </citation>
    <scope>NUCLEOTIDE SEQUENCE [LARGE SCALE GENOMIC DNA]</scope>
    <source>
        <strain evidence="3 4">XZYJT29</strain>
    </source>
</reference>
<keyword evidence="2" id="KW-0472">Membrane</keyword>
<dbReference type="EMBL" id="JBHTAS010000001">
    <property type="protein sequence ID" value="MFC7141341.1"/>
    <property type="molecule type" value="Genomic_DNA"/>
</dbReference>
<feature type="region of interest" description="Disordered" evidence="1">
    <location>
        <begin position="1"/>
        <end position="30"/>
    </location>
</feature>
<keyword evidence="4" id="KW-1185">Reference proteome</keyword>
<feature type="transmembrane region" description="Helical" evidence="2">
    <location>
        <begin position="133"/>
        <end position="155"/>
    </location>
</feature>
<proteinExistence type="predicted"/>
<organism evidence="3 4">
    <name type="scientific">Halosimplex aquaticum</name>
    <dbReference type="NCBI Taxonomy" id="3026162"/>
    <lineage>
        <taxon>Archaea</taxon>
        <taxon>Methanobacteriati</taxon>
        <taxon>Methanobacteriota</taxon>
        <taxon>Stenosarchaea group</taxon>
        <taxon>Halobacteria</taxon>
        <taxon>Halobacteriales</taxon>
        <taxon>Haloarculaceae</taxon>
        <taxon>Halosimplex</taxon>
    </lineage>
</organism>
<accession>A0ABD5Y6N5</accession>